<reference evidence="11" key="1">
    <citation type="submission" date="2021-08" db="EMBL/GenBank/DDBJ databases">
        <title>Chromosome-Level Trichoderma cornu-damae using Hi-C Data.</title>
        <authorList>
            <person name="Kim C.S."/>
        </authorList>
    </citation>
    <scope>NUCLEOTIDE SEQUENCE</scope>
    <source>
        <strain evidence="11">KA19-0412C</strain>
    </source>
</reference>
<organism evidence="11 12">
    <name type="scientific">Trichoderma cornu-damae</name>
    <dbReference type="NCBI Taxonomy" id="654480"/>
    <lineage>
        <taxon>Eukaryota</taxon>
        <taxon>Fungi</taxon>
        <taxon>Dikarya</taxon>
        <taxon>Ascomycota</taxon>
        <taxon>Pezizomycotina</taxon>
        <taxon>Sordariomycetes</taxon>
        <taxon>Hypocreomycetidae</taxon>
        <taxon>Hypocreales</taxon>
        <taxon>Hypocreaceae</taxon>
        <taxon>Trichoderma</taxon>
    </lineage>
</organism>
<keyword evidence="6 9" id="KW-0472">Membrane</keyword>
<feature type="domain" description="Major facilitator superfamily (MFS) profile" evidence="10">
    <location>
        <begin position="102"/>
        <end position="548"/>
    </location>
</feature>
<feature type="transmembrane region" description="Helical" evidence="9">
    <location>
        <begin position="208"/>
        <end position="228"/>
    </location>
</feature>
<comment type="similarity">
    <text evidence="2 8">Belongs to the major facilitator superfamily. Sugar transporter (TC 2.A.1.1) family.</text>
</comment>
<dbReference type="InterPro" id="IPR005828">
    <property type="entry name" value="MFS_sugar_transport-like"/>
</dbReference>
<dbReference type="PANTHER" id="PTHR48022:SF5">
    <property type="entry name" value="ALPHA-GLUCOSIDES PERMEASE MPH2-RELATED"/>
    <property type="match status" value="1"/>
</dbReference>
<evidence type="ECO:0000259" key="10">
    <source>
        <dbReference type="PROSITE" id="PS50850"/>
    </source>
</evidence>
<dbReference type="InterPro" id="IPR050360">
    <property type="entry name" value="MFS_Sugar_Transporters"/>
</dbReference>
<dbReference type="OrthoDB" id="6612291at2759"/>
<evidence type="ECO:0000256" key="6">
    <source>
        <dbReference type="ARBA" id="ARBA00023136"/>
    </source>
</evidence>
<protein>
    <recommendedName>
        <fullName evidence="10">Major facilitator superfamily (MFS) profile domain-containing protein</fullName>
    </recommendedName>
</protein>
<dbReference type="GO" id="GO:0005351">
    <property type="term" value="F:carbohydrate:proton symporter activity"/>
    <property type="evidence" value="ECO:0007669"/>
    <property type="project" value="TreeGrafter"/>
</dbReference>
<evidence type="ECO:0000256" key="1">
    <source>
        <dbReference type="ARBA" id="ARBA00004141"/>
    </source>
</evidence>
<evidence type="ECO:0000256" key="3">
    <source>
        <dbReference type="ARBA" id="ARBA00022448"/>
    </source>
</evidence>
<evidence type="ECO:0000256" key="7">
    <source>
        <dbReference type="ARBA" id="ARBA00026248"/>
    </source>
</evidence>
<keyword evidence="5 9" id="KW-1133">Transmembrane helix</keyword>
<dbReference type="PROSITE" id="PS50850">
    <property type="entry name" value="MFS"/>
    <property type="match status" value="1"/>
</dbReference>
<dbReference type="InterPro" id="IPR003663">
    <property type="entry name" value="Sugar/inositol_transpt"/>
</dbReference>
<feature type="transmembrane region" description="Helical" evidence="9">
    <location>
        <begin position="422"/>
        <end position="442"/>
    </location>
</feature>
<feature type="transmembrane region" description="Helical" evidence="9">
    <location>
        <begin position="181"/>
        <end position="202"/>
    </location>
</feature>
<evidence type="ECO:0000256" key="8">
    <source>
        <dbReference type="RuleBase" id="RU003346"/>
    </source>
</evidence>
<feature type="transmembrane region" description="Helical" evidence="9">
    <location>
        <begin position="266"/>
        <end position="289"/>
    </location>
</feature>
<sequence length="585" mass="64108">MLATFDISAKCTGIPRKYMMATNLHEFYRRLIVAFCNNALVSQPIPINTSFWNKGPYKMDKAEPKAAATQRKLLADAEDATAREHELGFLQAIKLYPRAVAWSVIISTALVMDGYDTKLIGSLFAQPAFQKAYGERQPNGSYQVTAPWQAGLNNGSNVGQLVGLVLGGSLSEALGFRKTMIIGLILMPFLIFIPFFAPSIVVLQVGQVLLGVPIGMFQTVVTVYAVEVMPMCLRSYLTSYNNMCWLIGQFISSGVLRGVLNMGPPWAYRVPFATQWVWPIPLIIGVYLAPESPWWLVRQNRVDEAKASLRRLTSPQNVDFDVDKGVALMALTTEHEREINAGTKYTSCFQGSDLRRTIIVIGCYCMQVLSGSTLRAYATYFFTQAGLPTDQAFNLSIATYGLSLVGAMLSWLLMPHVGRRTLFLWGLSGIAVVFMAVGGLGIPQAAAPRSGLAWAIGALLIISAFISNVTVGPVSYSLVSEIPSSLLRSKSVVIARFAYACLNIVANVIAPYQLNPSAWGWGARAGFFWGGTCTLGLIFTYFCIPEPRNRTTAELDLLFERKVPARKFSETEVNISEVTAKTAVA</sequence>
<feature type="transmembrane region" description="Helical" evidence="9">
    <location>
        <begin position="358"/>
        <end position="380"/>
    </location>
</feature>
<keyword evidence="7" id="KW-0462">Maltose metabolism</keyword>
<evidence type="ECO:0000313" key="12">
    <source>
        <dbReference type="Proteomes" id="UP000827724"/>
    </source>
</evidence>
<dbReference type="InterPro" id="IPR036259">
    <property type="entry name" value="MFS_trans_sf"/>
</dbReference>
<feature type="transmembrane region" description="Helical" evidence="9">
    <location>
        <begin position="454"/>
        <end position="479"/>
    </location>
</feature>
<dbReference type="PROSITE" id="PS00217">
    <property type="entry name" value="SUGAR_TRANSPORT_2"/>
    <property type="match status" value="1"/>
</dbReference>
<dbReference type="PANTHER" id="PTHR48022">
    <property type="entry name" value="PLASTIDIC GLUCOSE TRANSPORTER 4"/>
    <property type="match status" value="1"/>
</dbReference>
<dbReference type="AlphaFoldDB" id="A0A9P8QZG6"/>
<evidence type="ECO:0000256" key="2">
    <source>
        <dbReference type="ARBA" id="ARBA00010992"/>
    </source>
</evidence>
<feature type="transmembrane region" description="Helical" evidence="9">
    <location>
        <begin position="392"/>
        <end position="413"/>
    </location>
</feature>
<feature type="transmembrane region" description="Helical" evidence="9">
    <location>
        <begin position="240"/>
        <end position="260"/>
    </location>
</feature>
<evidence type="ECO:0000256" key="4">
    <source>
        <dbReference type="ARBA" id="ARBA00022692"/>
    </source>
</evidence>
<keyword evidence="12" id="KW-1185">Reference proteome</keyword>
<proteinExistence type="inferred from homology"/>
<dbReference type="GO" id="GO:0016020">
    <property type="term" value="C:membrane"/>
    <property type="evidence" value="ECO:0007669"/>
    <property type="project" value="UniProtKB-SubCell"/>
</dbReference>
<accession>A0A9P8QZG6</accession>
<feature type="transmembrane region" description="Helical" evidence="9">
    <location>
        <begin position="526"/>
        <end position="544"/>
    </location>
</feature>
<comment type="caution">
    <text evidence="11">The sequence shown here is derived from an EMBL/GenBank/DDBJ whole genome shotgun (WGS) entry which is preliminary data.</text>
</comment>
<dbReference type="EMBL" id="JAIWOZ010000001">
    <property type="protein sequence ID" value="KAH6611562.1"/>
    <property type="molecule type" value="Genomic_DNA"/>
</dbReference>
<keyword evidence="3 8" id="KW-0813">Transport</keyword>
<dbReference type="FunFam" id="1.20.1250.20:FF:000078">
    <property type="entry name" value="MFS maltose transporter, putative"/>
    <property type="match status" value="1"/>
</dbReference>
<gene>
    <name evidence="11" type="ORF">Trco_001582</name>
</gene>
<dbReference type="GO" id="GO:0000023">
    <property type="term" value="P:maltose metabolic process"/>
    <property type="evidence" value="ECO:0007669"/>
    <property type="project" value="UniProtKB-KW"/>
</dbReference>
<evidence type="ECO:0000256" key="9">
    <source>
        <dbReference type="SAM" id="Phobius"/>
    </source>
</evidence>
<evidence type="ECO:0000256" key="5">
    <source>
        <dbReference type="ARBA" id="ARBA00022989"/>
    </source>
</evidence>
<dbReference type="Gene3D" id="1.20.1250.20">
    <property type="entry name" value="MFS general substrate transporter like domains"/>
    <property type="match status" value="1"/>
</dbReference>
<dbReference type="InterPro" id="IPR005829">
    <property type="entry name" value="Sugar_transporter_CS"/>
</dbReference>
<dbReference type="Proteomes" id="UP000827724">
    <property type="component" value="Unassembled WGS sequence"/>
</dbReference>
<keyword evidence="4 9" id="KW-0812">Transmembrane</keyword>
<evidence type="ECO:0000313" key="11">
    <source>
        <dbReference type="EMBL" id="KAH6611562.1"/>
    </source>
</evidence>
<dbReference type="NCBIfam" id="TIGR00879">
    <property type="entry name" value="SP"/>
    <property type="match status" value="1"/>
</dbReference>
<dbReference type="SUPFAM" id="SSF103473">
    <property type="entry name" value="MFS general substrate transporter"/>
    <property type="match status" value="1"/>
</dbReference>
<name>A0A9P8QZG6_9HYPO</name>
<dbReference type="InterPro" id="IPR020846">
    <property type="entry name" value="MFS_dom"/>
</dbReference>
<dbReference type="Pfam" id="PF00083">
    <property type="entry name" value="Sugar_tr"/>
    <property type="match status" value="1"/>
</dbReference>
<comment type="subcellular location">
    <subcellularLocation>
        <location evidence="1">Membrane</location>
        <topology evidence="1">Multi-pass membrane protein</topology>
    </subcellularLocation>
</comment>
<feature type="transmembrane region" description="Helical" evidence="9">
    <location>
        <begin position="491"/>
        <end position="514"/>
    </location>
</feature>